<comment type="caution">
    <text evidence="2">The sequence shown here is derived from an EMBL/GenBank/DDBJ whole genome shotgun (WGS) entry which is preliminary data.</text>
</comment>
<feature type="domain" description="TadE-like" evidence="1">
    <location>
        <begin position="9"/>
        <end position="51"/>
    </location>
</feature>
<dbReference type="RefSeq" id="WP_007575079.1">
    <property type="nucleotide sequence ID" value="NZ_AGUD01000200.1"/>
</dbReference>
<evidence type="ECO:0000313" key="3">
    <source>
        <dbReference type="Proteomes" id="UP000005143"/>
    </source>
</evidence>
<organism evidence="2 3">
    <name type="scientific">Patulibacter medicamentivorans</name>
    <dbReference type="NCBI Taxonomy" id="1097667"/>
    <lineage>
        <taxon>Bacteria</taxon>
        <taxon>Bacillati</taxon>
        <taxon>Actinomycetota</taxon>
        <taxon>Thermoleophilia</taxon>
        <taxon>Solirubrobacterales</taxon>
        <taxon>Patulibacteraceae</taxon>
        <taxon>Patulibacter</taxon>
    </lineage>
</organism>
<evidence type="ECO:0000259" key="1">
    <source>
        <dbReference type="Pfam" id="PF07811"/>
    </source>
</evidence>
<gene>
    <name evidence="2" type="ORF">PAI11_23030</name>
</gene>
<dbReference type="InterPro" id="IPR012495">
    <property type="entry name" value="TadE-like_dom"/>
</dbReference>
<protein>
    <recommendedName>
        <fullName evidence="1">TadE-like domain-containing protein</fullName>
    </recommendedName>
</protein>
<accession>H0E653</accession>
<dbReference type="Proteomes" id="UP000005143">
    <property type="component" value="Unassembled WGS sequence"/>
</dbReference>
<dbReference type="EMBL" id="AGUD01000200">
    <property type="protein sequence ID" value="EHN10822.1"/>
    <property type="molecule type" value="Genomic_DNA"/>
</dbReference>
<reference evidence="2 3" key="1">
    <citation type="journal article" date="2013" name="Biodegradation">
        <title>Quantitative proteomic analysis of ibuprofen-degrading Patulibacter sp. strain I11.</title>
        <authorList>
            <person name="Almeida B."/>
            <person name="Kjeldal H."/>
            <person name="Lolas I."/>
            <person name="Knudsen A.D."/>
            <person name="Carvalho G."/>
            <person name="Nielsen K.L."/>
            <person name="Barreto Crespo M.T."/>
            <person name="Stensballe A."/>
            <person name="Nielsen J.L."/>
        </authorList>
    </citation>
    <scope>NUCLEOTIDE SEQUENCE [LARGE SCALE GENOMIC DNA]</scope>
    <source>
        <strain evidence="2 3">I11</strain>
    </source>
</reference>
<keyword evidence="3" id="KW-1185">Reference proteome</keyword>
<proteinExistence type="predicted"/>
<evidence type="ECO:0000313" key="2">
    <source>
        <dbReference type="EMBL" id="EHN10822.1"/>
    </source>
</evidence>
<sequence>MPSEPLDRGQASVELVALLPLLVLLLLGLVQAVLAGHAAWSATTAARAGARAAAVGRDPAVAVRRSAPVGGAAARVVREGDTVRVRLPVPSVLPLSLGTVQGSAHLESQR</sequence>
<name>H0E653_9ACTN</name>
<dbReference type="Pfam" id="PF07811">
    <property type="entry name" value="TadE"/>
    <property type="match status" value="1"/>
</dbReference>
<dbReference type="AlphaFoldDB" id="H0E653"/>